<evidence type="ECO:0000259" key="1">
    <source>
        <dbReference type="PROSITE" id="PS50151"/>
    </source>
</evidence>
<dbReference type="Proteomes" id="UP000214646">
    <property type="component" value="Unassembled WGS sequence"/>
</dbReference>
<dbReference type="GO" id="GO:1990170">
    <property type="term" value="P:stress response to cadmium ion"/>
    <property type="evidence" value="ECO:0007669"/>
    <property type="project" value="TreeGrafter"/>
</dbReference>
<dbReference type="GO" id="GO:1990169">
    <property type="term" value="P:stress response to copper ion"/>
    <property type="evidence" value="ECO:0007669"/>
    <property type="project" value="TreeGrafter"/>
</dbReference>
<evidence type="ECO:0000313" key="3">
    <source>
        <dbReference type="Proteomes" id="UP000214646"/>
    </source>
</evidence>
<dbReference type="EMBL" id="NIDE01000017">
    <property type="protein sequence ID" value="OWK35987.1"/>
    <property type="molecule type" value="Genomic_DNA"/>
</dbReference>
<dbReference type="PANTHER" id="PTHR38430:SF1">
    <property type="entry name" value="PROTEIN-ARGININE KINASE ACTIVATOR PROTEIN"/>
    <property type="match status" value="1"/>
</dbReference>
<dbReference type="PROSITE" id="PS50151">
    <property type="entry name" value="UVR"/>
    <property type="match status" value="1"/>
</dbReference>
<protein>
    <submittedName>
        <fullName evidence="2">Nucleotide excision repair protein, with UvrB/UvrC motif</fullName>
    </submittedName>
</protein>
<sequence>MKCQYCDQPATVHLTDIVNKKKREVHLCEACAREHQLIPEGPSPQLNLQALVHLIMGQPAAADPAGLTCPTCGLQYAAFRADGRLGCPADYDAFRPALEPLLDRIHRATRHQGKTPRAEPRRVELAALRDQLREAVVAENYEEAATLRDRIRQKESDG</sequence>
<name>A0A225DIP0_9BACT</name>
<gene>
    <name evidence="2" type="ORF">FRUB_08550</name>
</gene>
<feature type="domain" description="UVR" evidence="1">
    <location>
        <begin position="122"/>
        <end position="157"/>
    </location>
</feature>
<organism evidence="2 3">
    <name type="scientific">Fimbriiglobus ruber</name>
    <dbReference type="NCBI Taxonomy" id="1908690"/>
    <lineage>
        <taxon>Bacteria</taxon>
        <taxon>Pseudomonadati</taxon>
        <taxon>Planctomycetota</taxon>
        <taxon>Planctomycetia</taxon>
        <taxon>Gemmatales</taxon>
        <taxon>Gemmataceae</taxon>
        <taxon>Fimbriiglobus</taxon>
    </lineage>
</organism>
<evidence type="ECO:0000313" key="2">
    <source>
        <dbReference type="EMBL" id="OWK35987.1"/>
    </source>
</evidence>
<dbReference type="GO" id="GO:0050897">
    <property type="term" value="F:cobalt ion binding"/>
    <property type="evidence" value="ECO:0007669"/>
    <property type="project" value="TreeGrafter"/>
</dbReference>
<dbReference type="PIRSF" id="PIRSF015034">
    <property type="entry name" value="YacH"/>
    <property type="match status" value="1"/>
</dbReference>
<dbReference type="GO" id="GO:0046870">
    <property type="term" value="F:cadmium ion binding"/>
    <property type="evidence" value="ECO:0007669"/>
    <property type="project" value="TreeGrafter"/>
</dbReference>
<dbReference type="InterPro" id="IPR025542">
    <property type="entry name" value="YacH"/>
</dbReference>
<dbReference type="RefSeq" id="WP_088259062.1">
    <property type="nucleotide sequence ID" value="NZ_NIDE01000017.1"/>
</dbReference>
<dbReference type="AlphaFoldDB" id="A0A225DIP0"/>
<reference evidence="3" key="1">
    <citation type="submission" date="2017-06" db="EMBL/GenBank/DDBJ databases">
        <title>Genome analysis of Fimbriiglobus ruber SP5, the first member of the order Planctomycetales with confirmed chitinolytic capability.</title>
        <authorList>
            <person name="Ravin N.V."/>
            <person name="Rakitin A.L."/>
            <person name="Ivanova A.A."/>
            <person name="Beletsky A.V."/>
            <person name="Kulichevskaya I.S."/>
            <person name="Mardanov A.V."/>
            <person name="Dedysh S.N."/>
        </authorList>
    </citation>
    <scope>NUCLEOTIDE SEQUENCE [LARGE SCALE GENOMIC DNA]</scope>
    <source>
        <strain evidence="3">SP5</strain>
    </source>
</reference>
<accession>A0A225DIP0</accession>
<dbReference type="GO" id="GO:0005507">
    <property type="term" value="F:copper ion binding"/>
    <property type="evidence" value="ECO:0007669"/>
    <property type="project" value="TreeGrafter"/>
</dbReference>
<dbReference type="InterPro" id="IPR001943">
    <property type="entry name" value="UVR_dom"/>
</dbReference>
<dbReference type="OrthoDB" id="9788704at2"/>
<keyword evidence="3" id="KW-1185">Reference proteome</keyword>
<dbReference type="Pfam" id="PF02151">
    <property type="entry name" value="UVR"/>
    <property type="match status" value="1"/>
</dbReference>
<dbReference type="GO" id="GO:0008270">
    <property type="term" value="F:zinc ion binding"/>
    <property type="evidence" value="ECO:0007669"/>
    <property type="project" value="TreeGrafter"/>
</dbReference>
<comment type="caution">
    <text evidence="2">The sequence shown here is derived from an EMBL/GenBank/DDBJ whole genome shotgun (WGS) entry which is preliminary data.</text>
</comment>
<proteinExistence type="predicted"/>
<dbReference type="PANTHER" id="PTHR38430">
    <property type="entry name" value="PROTEIN-ARGININE KINASE ACTIVATOR PROTEIN"/>
    <property type="match status" value="1"/>
</dbReference>